<feature type="domain" description="ParB-like N-terminal" evidence="1">
    <location>
        <begin position="7"/>
        <end position="100"/>
    </location>
</feature>
<keyword evidence="3" id="KW-1185">Reference proteome</keyword>
<dbReference type="Proteomes" id="UP000008130">
    <property type="component" value="Chromosome"/>
</dbReference>
<dbReference type="Gene3D" id="1.10.10.2830">
    <property type="match status" value="1"/>
</dbReference>
<dbReference type="OrthoDB" id="8449249at2"/>
<dbReference type="GO" id="GO:0007059">
    <property type="term" value="P:chromosome segregation"/>
    <property type="evidence" value="ECO:0007669"/>
    <property type="project" value="TreeGrafter"/>
</dbReference>
<dbReference type="STRING" id="991905.SL003B_4011"/>
<dbReference type="SUPFAM" id="SSF109709">
    <property type="entry name" value="KorB DNA-binding domain-like"/>
    <property type="match status" value="1"/>
</dbReference>
<protein>
    <submittedName>
        <fullName evidence="2">ParB domain protein nuclease</fullName>
    </submittedName>
</protein>
<sequence>MTAHTIMDLDLAAIDVTDRLRKALPARVEALAEDIDERGLLTPIEVVGPTDNGGYRLIYGAHRLAAAKLLGWAEIPAIIHAPDAFAGEAETGLREIRENLMRFELNPLERAVAIAAWRDIYEAAQGQVKRGGNRRAASKFHDETLIDADPVAAAAEQFAASFGEAAQRALDLSKVTVWRCLKIATISPEIRDRIADSPLACNQSELLKLADQSPERQAQIVGLLLAEPAAAATVEEAIAVIDKLPPAPKPGAWEKLSDTFSRLKKAEQRAFFEAHREAIDLWLAERG</sequence>
<dbReference type="Pfam" id="PF02195">
    <property type="entry name" value="ParB_N"/>
    <property type="match status" value="1"/>
</dbReference>
<dbReference type="RefSeq" id="WP_013654740.1">
    <property type="nucleotide sequence ID" value="NC_015259.1"/>
</dbReference>
<evidence type="ECO:0000259" key="1">
    <source>
        <dbReference type="SMART" id="SM00470"/>
    </source>
</evidence>
<dbReference type="Gene3D" id="3.90.1530.30">
    <property type="match status" value="1"/>
</dbReference>
<evidence type="ECO:0000313" key="3">
    <source>
        <dbReference type="Proteomes" id="UP000008130"/>
    </source>
</evidence>
<proteinExistence type="predicted"/>
<dbReference type="HOGENOM" id="CLU_054511_0_0_5"/>
<dbReference type="PANTHER" id="PTHR33375">
    <property type="entry name" value="CHROMOSOME-PARTITIONING PROTEIN PARB-RELATED"/>
    <property type="match status" value="1"/>
</dbReference>
<dbReference type="InterPro" id="IPR050336">
    <property type="entry name" value="Chromosome_partition/occlusion"/>
</dbReference>
<dbReference type="EMBL" id="CP002568">
    <property type="protein sequence ID" value="ADZ72431.1"/>
    <property type="molecule type" value="Genomic_DNA"/>
</dbReference>
<evidence type="ECO:0000313" key="2">
    <source>
        <dbReference type="EMBL" id="ADZ72431.1"/>
    </source>
</evidence>
<dbReference type="eggNOG" id="COG1475">
    <property type="taxonomic scope" value="Bacteria"/>
</dbReference>
<dbReference type="InterPro" id="IPR036086">
    <property type="entry name" value="ParB/Sulfiredoxin_sf"/>
</dbReference>
<gene>
    <name evidence="2" type="ordered locus">SL003B_4011</name>
</gene>
<accession>F2J667</accession>
<organism evidence="2 3">
    <name type="scientific">Polymorphum gilvum (strain LMG 25793 / CGMCC 1.9160 / SL003B-26A1)</name>
    <dbReference type="NCBI Taxonomy" id="991905"/>
    <lineage>
        <taxon>Bacteria</taxon>
        <taxon>Pseudomonadati</taxon>
        <taxon>Pseudomonadota</taxon>
        <taxon>Alphaproteobacteria</taxon>
        <taxon>Rhodobacterales</taxon>
        <taxon>Paracoccaceae</taxon>
        <taxon>Polymorphum</taxon>
    </lineage>
</organism>
<reference evidence="2 3" key="1">
    <citation type="journal article" date="2011" name="J. Bacteriol.">
        <title>Complete genome sequence of Polymorphum gilvum SL003B-26A1T, a crude oil-degrading bacterium from oil-polluted saline soil.</title>
        <authorList>
            <person name="Li S.G."/>
            <person name="Tang Y.Q."/>
            <person name="Nie Y."/>
            <person name="Cai M."/>
            <person name="Wu X.L."/>
        </authorList>
    </citation>
    <scope>NUCLEOTIDE SEQUENCE [LARGE SCALE GENOMIC DNA]</scope>
    <source>
        <strain evidence="3">LMG 25793 / CGMCC 1.9160 / SL003B-26A1</strain>
    </source>
</reference>
<dbReference type="InterPro" id="IPR003115">
    <property type="entry name" value="ParB_N"/>
</dbReference>
<dbReference type="KEGG" id="pgv:SL003B_4011"/>
<dbReference type="PANTHER" id="PTHR33375:SF1">
    <property type="entry name" value="CHROMOSOME-PARTITIONING PROTEIN PARB-RELATED"/>
    <property type="match status" value="1"/>
</dbReference>
<name>F2J667_POLGS</name>
<dbReference type="SMART" id="SM00470">
    <property type="entry name" value="ParB"/>
    <property type="match status" value="1"/>
</dbReference>
<dbReference type="SUPFAM" id="SSF110849">
    <property type="entry name" value="ParB/Sulfiredoxin"/>
    <property type="match status" value="1"/>
</dbReference>
<dbReference type="AlphaFoldDB" id="F2J667"/>
<dbReference type="GO" id="GO:0005694">
    <property type="term" value="C:chromosome"/>
    <property type="evidence" value="ECO:0007669"/>
    <property type="project" value="TreeGrafter"/>
</dbReference>
<dbReference type="CDD" id="cd16409">
    <property type="entry name" value="ParB_N_like"/>
    <property type="match status" value="1"/>
</dbReference>